<dbReference type="EMBL" id="PNBA02000009">
    <property type="protein sequence ID" value="KAG6412236.1"/>
    <property type="molecule type" value="Genomic_DNA"/>
</dbReference>
<evidence type="ECO:0000256" key="1">
    <source>
        <dbReference type="PROSITE-ProRule" id="PRU00169"/>
    </source>
</evidence>
<feature type="domain" description="Response regulatory" evidence="2">
    <location>
        <begin position="19"/>
        <end position="146"/>
    </location>
</feature>
<evidence type="ECO:0000259" key="2">
    <source>
        <dbReference type="PROSITE" id="PS50110"/>
    </source>
</evidence>
<dbReference type="SUPFAM" id="SSF52172">
    <property type="entry name" value="CheY-like"/>
    <property type="match status" value="1"/>
</dbReference>
<dbReference type="InterPro" id="IPR011006">
    <property type="entry name" value="CheY-like_superfamily"/>
</dbReference>
<name>A0A8X8XEC5_SALSN</name>
<reference evidence="3" key="2">
    <citation type="submission" date="2020-08" db="EMBL/GenBank/DDBJ databases">
        <title>Plant Genome Project.</title>
        <authorList>
            <person name="Zhang R.-G."/>
        </authorList>
    </citation>
    <scope>NUCLEOTIDE SEQUENCE</scope>
    <source>
        <strain evidence="3">Huo1</strain>
        <tissue evidence="3">Leaf</tissue>
    </source>
</reference>
<dbReference type="GO" id="GO:0006952">
    <property type="term" value="P:defense response"/>
    <property type="evidence" value="ECO:0007669"/>
    <property type="project" value="InterPro"/>
</dbReference>
<evidence type="ECO:0000313" key="4">
    <source>
        <dbReference type="Proteomes" id="UP000298416"/>
    </source>
</evidence>
<dbReference type="Proteomes" id="UP000298416">
    <property type="component" value="Unassembled WGS sequence"/>
</dbReference>
<proteinExistence type="predicted"/>
<accession>A0A8X8XEC5</accession>
<feature type="modified residue" description="4-aspartylphosphate" evidence="1">
    <location>
        <position position="79"/>
    </location>
</feature>
<dbReference type="SMART" id="SM00448">
    <property type="entry name" value="REC"/>
    <property type="match status" value="1"/>
</dbReference>
<keyword evidence="4" id="KW-1185">Reference proteome</keyword>
<dbReference type="Pfam" id="PF00072">
    <property type="entry name" value="Response_reg"/>
    <property type="match status" value="1"/>
</dbReference>
<dbReference type="PROSITE" id="PS50110">
    <property type="entry name" value="RESPONSE_REGULATORY"/>
    <property type="match status" value="1"/>
</dbReference>
<dbReference type="Gene3D" id="3.40.50.2300">
    <property type="match status" value="1"/>
</dbReference>
<sequence>MAVEDIGSGCSSSGDQEFHVLAVDDSIIDRKVIERLLKISCCKVTAVDSGSRALQYLGIDGERSSLEFDELKVNLIITDYSMPGMTGYELLKKIKGSTKLRQIPVVIMSSENILARIDRCLEEGAEDFLMKPVQLSDVERLRDFMLRGGEEERELGRKRKTPDDSCDCRPLRKRPTPLATACSSTFRALEEPVIVHEKEKMVEGRLGERLGLREDVIQRACRLSMKAHDKRKPYLHEKTRGSTDVFLAFPGSCCVDDWYTRDPIGEVKVDVSMFPCVRSVGNEEIGLVNEAFARRWRKLCLRESRSSSPGTHREITSNREPRLLARSEARELVPLLLPLRDEARRPSGFLLSVMRNALSEASHAACILKGCTSLLLETVASIVDLSHYRPFWTFIFCPGKGKLVVVENPDAVLQLLFFFLQLSPEEENTEFLCKMTRDHFFYESEVQESLNMQDVTYLDSLVNIPLEAHSTSKYSAALNDLGIMAQARLCLRAAGELERQRMENQRRIDSNRDTIKEALKKIHDYKTSCEIRKIGYYDTFKLQKDITVFNANVKRQELSGIWDEIVEMIKRYELPDGFEGRKEWVELGTLFRRLMEPLDIANYYGHLLNEDTGPYMVKARPKRYRFTQKWREHAEGMGAGGSAETTFWAEVEEVREKGYEEVREEVLRLEEELFGWVRDGWVGRDVLTLPLEHRSGSCIAAYFKN</sequence>
<dbReference type="PANTHER" id="PTHR47090:SF2">
    <property type="entry name" value="PROTEIN EDS1-RELATED"/>
    <property type="match status" value="1"/>
</dbReference>
<dbReference type="InterPro" id="IPR001789">
    <property type="entry name" value="Sig_transdc_resp-reg_receiver"/>
</dbReference>
<dbReference type="Pfam" id="PF18117">
    <property type="entry name" value="EDS1_EP"/>
    <property type="match status" value="1"/>
</dbReference>
<gene>
    <name evidence="3" type="ORF">SASPL_124908</name>
</gene>
<reference evidence="3" key="1">
    <citation type="submission" date="2018-01" db="EMBL/GenBank/DDBJ databases">
        <authorList>
            <person name="Mao J.F."/>
        </authorList>
    </citation>
    <scope>NUCLEOTIDE SEQUENCE</scope>
    <source>
        <strain evidence="3">Huo1</strain>
        <tissue evidence="3">Leaf</tissue>
    </source>
</reference>
<keyword evidence="1" id="KW-0597">Phosphoprotein</keyword>
<dbReference type="CDD" id="cd17581">
    <property type="entry name" value="REC_typeA_ARR"/>
    <property type="match status" value="1"/>
</dbReference>
<dbReference type="PANTHER" id="PTHR47090">
    <property type="entry name" value="PROTEIN EDS1-RELATED"/>
    <property type="match status" value="1"/>
</dbReference>
<dbReference type="AlphaFoldDB" id="A0A8X8XEC5"/>
<organism evidence="3">
    <name type="scientific">Salvia splendens</name>
    <name type="common">Scarlet sage</name>
    <dbReference type="NCBI Taxonomy" id="180675"/>
    <lineage>
        <taxon>Eukaryota</taxon>
        <taxon>Viridiplantae</taxon>
        <taxon>Streptophyta</taxon>
        <taxon>Embryophyta</taxon>
        <taxon>Tracheophyta</taxon>
        <taxon>Spermatophyta</taxon>
        <taxon>Magnoliopsida</taxon>
        <taxon>eudicotyledons</taxon>
        <taxon>Gunneridae</taxon>
        <taxon>Pentapetalae</taxon>
        <taxon>asterids</taxon>
        <taxon>lamiids</taxon>
        <taxon>Lamiales</taxon>
        <taxon>Lamiaceae</taxon>
        <taxon>Nepetoideae</taxon>
        <taxon>Mentheae</taxon>
        <taxon>Salviinae</taxon>
        <taxon>Salvia</taxon>
        <taxon>Salvia subgen. Calosphace</taxon>
        <taxon>core Calosphace</taxon>
    </lineage>
</organism>
<dbReference type="InterPro" id="IPR044214">
    <property type="entry name" value="EDS1-like"/>
</dbReference>
<dbReference type="InterPro" id="IPR041266">
    <property type="entry name" value="EDS1_EP"/>
</dbReference>
<evidence type="ECO:0000313" key="3">
    <source>
        <dbReference type="EMBL" id="KAG6412236.1"/>
    </source>
</evidence>
<protein>
    <recommendedName>
        <fullName evidence="2">Response regulatory domain-containing protein</fullName>
    </recommendedName>
</protein>
<dbReference type="GO" id="GO:0000160">
    <property type="term" value="P:phosphorelay signal transduction system"/>
    <property type="evidence" value="ECO:0007669"/>
    <property type="project" value="InterPro"/>
</dbReference>
<comment type="caution">
    <text evidence="3">The sequence shown here is derived from an EMBL/GenBank/DDBJ whole genome shotgun (WGS) entry which is preliminary data.</text>
</comment>